<dbReference type="CDD" id="cd08422">
    <property type="entry name" value="PBP2_CrgA_like"/>
    <property type="match status" value="1"/>
</dbReference>
<dbReference type="InterPro" id="IPR000847">
    <property type="entry name" value="LysR_HTH_N"/>
</dbReference>
<dbReference type="InterPro" id="IPR036390">
    <property type="entry name" value="WH_DNA-bd_sf"/>
</dbReference>
<evidence type="ECO:0000256" key="3">
    <source>
        <dbReference type="ARBA" id="ARBA00023125"/>
    </source>
</evidence>
<keyword evidence="2" id="KW-0805">Transcription regulation</keyword>
<dbReference type="PROSITE" id="PS50931">
    <property type="entry name" value="HTH_LYSR"/>
    <property type="match status" value="1"/>
</dbReference>
<feature type="domain" description="HTH lysR-type" evidence="5">
    <location>
        <begin position="9"/>
        <end position="66"/>
    </location>
</feature>
<dbReference type="Gene3D" id="1.10.10.10">
    <property type="entry name" value="Winged helix-like DNA-binding domain superfamily/Winged helix DNA-binding domain"/>
    <property type="match status" value="1"/>
</dbReference>
<keyword evidence="3" id="KW-0238">DNA-binding</keyword>
<dbReference type="PRINTS" id="PR00039">
    <property type="entry name" value="HTHLYSR"/>
</dbReference>
<evidence type="ECO:0000313" key="6">
    <source>
        <dbReference type="EMBL" id="WXA94167.1"/>
    </source>
</evidence>
<evidence type="ECO:0000256" key="4">
    <source>
        <dbReference type="ARBA" id="ARBA00023163"/>
    </source>
</evidence>
<organism evidence="6 7">
    <name type="scientific">Pendulispora brunnea</name>
    <dbReference type="NCBI Taxonomy" id="2905690"/>
    <lineage>
        <taxon>Bacteria</taxon>
        <taxon>Pseudomonadati</taxon>
        <taxon>Myxococcota</taxon>
        <taxon>Myxococcia</taxon>
        <taxon>Myxococcales</taxon>
        <taxon>Sorangiineae</taxon>
        <taxon>Pendulisporaceae</taxon>
        <taxon>Pendulispora</taxon>
    </lineage>
</organism>
<evidence type="ECO:0000259" key="5">
    <source>
        <dbReference type="PROSITE" id="PS50931"/>
    </source>
</evidence>
<dbReference type="SUPFAM" id="SSF46785">
    <property type="entry name" value="Winged helix' DNA-binding domain"/>
    <property type="match status" value="1"/>
</dbReference>
<dbReference type="RefSeq" id="WP_394844770.1">
    <property type="nucleotide sequence ID" value="NZ_CP089982.1"/>
</dbReference>
<dbReference type="Gene3D" id="3.40.190.290">
    <property type="match status" value="1"/>
</dbReference>
<dbReference type="InterPro" id="IPR036388">
    <property type="entry name" value="WH-like_DNA-bd_sf"/>
</dbReference>
<dbReference type="Pfam" id="PF00126">
    <property type="entry name" value="HTH_1"/>
    <property type="match status" value="1"/>
</dbReference>
<dbReference type="Pfam" id="PF03466">
    <property type="entry name" value="LysR_substrate"/>
    <property type="match status" value="1"/>
</dbReference>
<evidence type="ECO:0000256" key="1">
    <source>
        <dbReference type="ARBA" id="ARBA00009437"/>
    </source>
</evidence>
<dbReference type="EMBL" id="CP089982">
    <property type="protein sequence ID" value="WXA94167.1"/>
    <property type="molecule type" value="Genomic_DNA"/>
</dbReference>
<sequence length="313" mass="34786">MRTASREPLNLNRLAYFAYVVEAGSFTRAAERLGITKAVVSQQVARLEREVGTTLLVRTTRKVVPTEAGRALHARCMVILRESSEAFDELAQGVAEPRGKLRVTAPFDYGTSVVAPVATEFTRTYPHCDVELMLSDRLVDLQTVDLAIRVGWPRDSSHVMRRIGTMEQYLVCTPKMAMLLGRGSEPEDLGLLPFVANSSLPDPNVWRFTHPEHGRRTVRMRARITVDATPAAHVAVLTGAGTSVLPDYLVSADLAAGRLVRVLPEWKLRSGGIHALFPPTRFRSPKVSRFFESMSRAETERHAKARAEQMAVR</sequence>
<name>A0ABZ2K645_9BACT</name>
<keyword evidence="4" id="KW-0804">Transcription</keyword>
<dbReference type="InterPro" id="IPR058163">
    <property type="entry name" value="LysR-type_TF_proteobact-type"/>
</dbReference>
<dbReference type="Proteomes" id="UP001379533">
    <property type="component" value="Chromosome"/>
</dbReference>
<proteinExistence type="inferred from homology"/>
<dbReference type="PANTHER" id="PTHR30537:SF66">
    <property type="entry name" value="IRON-REGULATED VIRULENCE REGULATORY PROTEIN IRGB"/>
    <property type="match status" value="1"/>
</dbReference>
<comment type="similarity">
    <text evidence="1">Belongs to the LysR transcriptional regulatory family.</text>
</comment>
<protein>
    <submittedName>
        <fullName evidence="6">LysR family transcriptional regulator</fullName>
    </submittedName>
</protein>
<dbReference type="InterPro" id="IPR005119">
    <property type="entry name" value="LysR_subst-bd"/>
</dbReference>
<keyword evidence="7" id="KW-1185">Reference proteome</keyword>
<reference evidence="6 7" key="1">
    <citation type="submission" date="2021-12" db="EMBL/GenBank/DDBJ databases">
        <title>Discovery of the Pendulisporaceae a myxobacterial family with distinct sporulation behavior and unique specialized metabolism.</title>
        <authorList>
            <person name="Garcia R."/>
            <person name="Popoff A."/>
            <person name="Bader C.D."/>
            <person name="Loehr J."/>
            <person name="Walesch S."/>
            <person name="Walt C."/>
            <person name="Boldt J."/>
            <person name="Bunk B."/>
            <person name="Haeckl F.J.F.P.J."/>
            <person name="Gunesch A.P."/>
            <person name="Birkelbach J."/>
            <person name="Nuebel U."/>
            <person name="Pietschmann T."/>
            <person name="Bach T."/>
            <person name="Mueller R."/>
        </authorList>
    </citation>
    <scope>NUCLEOTIDE SEQUENCE [LARGE SCALE GENOMIC DNA]</scope>
    <source>
        <strain evidence="6 7">MSr12523</strain>
    </source>
</reference>
<dbReference type="SUPFAM" id="SSF53850">
    <property type="entry name" value="Periplasmic binding protein-like II"/>
    <property type="match status" value="1"/>
</dbReference>
<dbReference type="PANTHER" id="PTHR30537">
    <property type="entry name" value="HTH-TYPE TRANSCRIPTIONAL REGULATOR"/>
    <property type="match status" value="1"/>
</dbReference>
<gene>
    <name evidence="6" type="ORF">LZC95_47955</name>
</gene>
<evidence type="ECO:0000313" key="7">
    <source>
        <dbReference type="Proteomes" id="UP001379533"/>
    </source>
</evidence>
<evidence type="ECO:0000256" key="2">
    <source>
        <dbReference type="ARBA" id="ARBA00023015"/>
    </source>
</evidence>
<accession>A0ABZ2K645</accession>